<keyword evidence="3" id="KW-1185">Reference proteome</keyword>
<dbReference type="AlphaFoldDB" id="A0A0A7FXD6"/>
<dbReference type="eggNOG" id="ENOG50324U6">
    <property type="taxonomic scope" value="Bacteria"/>
</dbReference>
<protein>
    <submittedName>
        <fullName evidence="2">Uncharacterized protein</fullName>
    </submittedName>
</protein>
<dbReference type="RefSeq" id="WP_039311307.1">
    <property type="nucleotide sequence ID" value="NZ_CP006905.1"/>
</dbReference>
<organism evidence="2 3">
    <name type="scientific">Clostridium baratii str. Sullivan</name>
    <dbReference type="NCBI Taxonomy" id="1415775"/>
    <lineage>
        <taxon>Bacteria</taxon>
        <taxon>Bacillati</taxon>
        <taxon>Bacillota</taxon>
        <taxon>Clostridia</taxon>
        <taxon>Eubacteriales</taxon>
        <taxon>Clostridiaceae</taxon>
        <taxon>Clostridium</taxon>
    </lineage>
</organism>
<feature type="transmembrane region" description="Helical" evidence="1">
    <location>
        <begin position="122"/>
        <end position="144"/>
    </location>
</feature>
<dbReference type="HOGENOM" id="CLU_805860_0_0_9"/>
<feature type="transmembrane region" description="Helical" evidence="1">
    <location>
        <begin position="20"/>
        <end position="40"/>
    </location>
</feature>
<evidence type="ECO:0000313" key="3">
    <source>
        <dbReference type="Proteomes" id="UP000030635"/>
    </source>
</evidence>
<keyword evidence="1" id="KW-1133">Transmembrane helix</keyword>
<reference evidence="2 3" key="1">
    <citation type="journal article" date="2015" name="Infect. Genet. Evol.">
        <title>Genomic sequences of six botulinum neurotoxin-producing strains representing three clostridial species illustrate the mobility and diversity of botulinum neurotoxin genes.</title>
        <authorList>
            <person name="Smith T.J."/>
            <person name="Hill K.K."/>
            <person name="Xie G."/>
            <person name="Foley B.T."/>
            <person name="Williamson C.H."/>
            <person name="Foster J.T."/>
            <person name="Johnson S.L."/>
            <person name="Chertkov O."/>
            <person name="Teshima H."/>
            <person name="Gibbons H.S."/>
            <person name="Johnsky L.A."/>
            <person name="Karavis M.A."/>
            <person name="Smith L.A."/>
        </authorList>
    </citation>
    <scope>NUCLEOTIDE SEQUENCE [LARGE SCALE GENOMIC DNA]</scope>
    <source>
        <strain evidence="2">Sullivan</strain>
    </source>
</reference>
<dbReference type="EMBL" id="CP006905">
    <property type="protein sequence ID" value="AIY83501.1"/>
    <property type="molecule type" value="Genomic_DNA"/>
</dbReference>
<name>A0A0A7FXD6_9CLOT</name>
<keyword evidence="1" id="KW-0472">Membrane</keyword>
<sequence>MVEKIKIFLDFLSRKKRSLIIFITINIIVFIIGFNCNIFINKGVYINSREEILIKIWIVFFIISTIYLLFYDYLKKWSHYIIRAKYVFISADFALFLYYYNLNEEYILSSIEKGPSFMPKSTFAFILYFIIFIIFNLLIITILTKSVKSFSISKNTLEVEFEKNIVKGLTYITDTLNYVYANNVALYQNLDEIIEITFKDITIRSEVDINVFFDFYKEIINYLFEDTGVCVNIRIEYKKNFESLKNIINDIDTSALSKTNIFEDITNDKIVQFEQYIFIPVSMKLIETNVVIILNFNNSDETLSSLGNIVFSLSLYAENSIKSYLLEKELERLNKGFNVGERND</sequence>
<dbReference type="STRING" id="1561.NPD11_2519"/>
<dbReference type="Proteomes" id="UP000030635">
    <property type="component" value="Chromosome"/>
</dbReference>
<gene>
    <name evidence="2" type="ORF">U729_474</name>
</gene>
<dbReference type="KEGG" id="cbv:U729_474"/>
<feature type="transmembrane region" description="Helical" evidence="1">
    <location>
        <begin position="52"/>
        <end position="74"/>
    </location>
</feature>
<feature type="transmembrane region" description="Helical" evidence="1">
    <location>
        <begin position="86"/>
        <end position="102"/>
    </location>
</feature>
<keyword evidence="1" id="KW-0812">Transmembrane</keyword>
<evidence type="ECO:0000313" key="2">
    <source>
        <dbReference type="EMBL" id="AIY83501.1"/>
    </source>
</evidence>
<proteinExistence type="predicted"/>
<accession>A0A0A7FXD6</accession>
<evidence type="ECO:0000256" key="1">
    <source>
        <dbReference type="SAM" id="Phobius"/>
    </source>
</evidence>